<dbReference type="NCBIfam" id="NF040999">
    <property type="entry name" value="pilin_ComGC"/>
    <property type="match status" value="1"/>
</dbReference>
<comment type="caution">
    <text evidence="12">The sequence shown here is derived from an EMBL/GenBank/DDBJ whole genome shotgun (WGS) entry which is preliminary data.</text>
</comment>
<dbReference type="EMBL" id="JQCL01000103">
    <property type="protein sequence ID" value="KRO07412.1"/>
    <property type="molecule type" value="Genomic_DNA"/>
</dbReference>
<dbReference type="OrthoDB" id="2248894at2"/>
<organism evidence="12 13">
    <name type="scientific">Lactiplantibacillus xiangfangensis</name>
    <dbReference type="NCBI Taxonomy" id="942150"/>
    <lineage>
        <taxon>Bacteria</taxon>
        <taxon>Bacillati</taxon>
        <taxon>Bacillota</taxon>
        <taxon>Bacilli</taxon>
        <taxon>Lactobacillales</taxon>
        <taxon>Lactobacillaceae</taxon>
        <taxon>Lactiplantibacillus</taxon>
    </lineage>
</organism>
<evidence type="ECO:0000256" key="2">
    <source>
        <dbReference type="ARBA" id="ARBA00004241"/>
    </source>
</evidence>
<keyword evidence="4" id="KW-0488">Methylation</keyword>
<keyword evidence="3" id="KW-1003">Cell membrane</keyword>
<feature type="transmembrane region" description="Helical" evidence="11">
    <location>
        <begin position="20"/>
        <end position="41"/>
    </location>
</feature>
<dbReference type="RefSeq" id="WP_057707592.1">
    <property type="nucleotide sequence ID" value="NZ_JQCL01000103.1"/>
</dbReference>
<evidence type="ECO:0008006" key="14">
    <source>
        <dbReference type="Google" id="ProtNLM"/>
    </source>
</evidence>
<keyword evidence="6 11" id="KW-1133">Transmembrane helix</keyword>
<dbReference type="InterPro" id="IPR016940">
    <property type="entry name" value="ComGC"/>
</dbReference>
<name>A0A0R2LZD5_9LACO</name>
<dbReference type="GO" id="GO:0030420">
    <property type="term" value="P:establishment of competence for transformation"/>
    <property type="evidence" value="ECO:0007669"/>
    <property type="project" value="UniProtKB-KW"/>
</dbReference>
<keyword evidence="5 11" id="KW-0812">Transmembrane</keyword>
<evidence type="ECO:0000256" key="7">
    <source>
        <dbReference type="ARBA" id="ARBA00023136"/>
    </source>
</evidence>
<gene>
    <name evidence="12" type="ORF">IV64_GL001332</name>
</gene>
<evidence type="ECO:0000313" key="12">
    <source>
        <dbReference type="EMBL" id="KRO07412.1"/>
    </source>
</evidence>
<dbReference type="InterPro" id="IPR012902">
    <property type="entry name" value="N_methyl_site"/>
</dbReference>
<dbReference type="GO" id="GO:0005886">
    <property type="term" value="C:plasma membrane"/>
    <property type="evidence" value="ECO:0007669"/>
    <property type="project" value="UniProtKB-SubCell"/>
</dbReference>
<dbReference type="PATRIC" id="fig|942150.3.peg.1373"/>
<dbReference type="AlphaFoldDB" id="A0A0R2LZD5"/>
<dbReference type="PANTHER" id="PTHR30093:SF2">
    <property type="entry name" value="TYPE II SECRETION SYSTEM PROTEIN H"/>
    <property type="match status" value="1"/>
</dbReference>
<reference evidence="12 13" key="1">
    <citation type="journal article" date="2015" name="Genome Announc.">
        <title>Expanding the biotechnology potential of lactobacilli through comparative genomics of 213 strains and associated genera.</title>
        <authorList>
            <person name="Sun Z."/>
            <person name="Harris H.M."/>
            <person name="McCann A."/>
            <person name="Guo C."/>
            <person name="Argimon S."/>
            <person name="Zhang W."/>
            <person name="Yang X."/>
            <person name="Jeffery I.B."/>
            <person name="Cooney J.C."/>
            <person name="Kagawa T.F."/>
            <person name="Liu W."/>
            <person name="Song Y."/>
            <person name="Salvetti E."/>
            <person name="Wrobel A."/>
            <person name="Rasinkangas P."/>
            <person name="Parkhill J."/>
            <person name="Rea M.C."/>
            <person name="O'Sullivan O."/>
            <person name="Ritari J."/>
            <person name="Douillard F.P."/>
            <person name="Paul Ross R."/>
            <person name="Yang R."/>
            <person name="Briner A.E."/>
            <person name="Felis G.E."/>
            <person name="de Vos W.M."/>
            <person name="Barrangou R."/>
            <person name="Klaenhammer T.R."/>
            <person name="Caufield P.W."/>
            <person name="Cui Y."/>
            <person name="Zhang H."/>
            <person name="O'Toole P.W."/>
        </authorList>
    </citation>
    <scope>NUCLEOTIDE SEQUENCE [LARGE SCALE GENOMIC DNA]</scope>
    <source>
        <strain evidence="12 13">LMG 26013</strain>
    </source>
</reference>
<dbReference type="PROSITE" id="PS00409">
    <property type="entry name" value="PROKAR_NTER_METHYL"/>
    <property type="match status" value="1"/>
</dbReference>
<evidence type="ECO:0000256" key="10">
    <source>
        <dbReference type="SAM" id="MobiDB-lite"/>
    </source>
</evidence>
<comment type="subcellular location">
    <subcellularLocation>
        <location evidence="1">Cell membrane</location>
        <topology evidence="1">Single-pass membrane protein</topology>
    </subcellularLocation>
    <subcellularLocation>
        <location evidence="2">Cell surface</location>
    </subcellularLocation>
</comment>
<evidence type="ECO:0000256" key="5">
    <source>
        <dbReference type="ARBA" id="ARBA00022692"/>
    </source>
</evidence>
<keyword evidence="7 11" id="KW-0472">Membrane</keyword>
<keyword evidence="8" id="KW-0178">Competence</keyword>
<dbReference type="STRING" id="942150.IV64_GL001332"/>
<dbReference type="Proteomes" id="UP000051783">
    <property type="component" value="Unassembled WGS sequence"/>
</dbReference>
<dbReference type="GO" id="GO:0009986">
    <property type="term" value="C:cell surface"/>
    <property type="evidence" value="ECO:0007669"/>
    <property type="project" value="UniProtKB-SubCell"/>
</dbReference>
<dbReference type="Gene3D" id="3.30.700.10">
    <property type="entry name" value="Glycoprotein, Type 4 Pilin"/>
    <property type="match status" value="1"/>
</dbReference>
<evidence type="ECO:0000256" key="8">
    <source>
        <dbReference type="ARBA" id="ARBA00023287"/>
    </source>
</evidence>
<evidence type="ECO:0000256" key="9">
    <source>
        <dbReference type="ARBA" id="ARBA00043982"/>
    </source>
</evidence>
<evidence type="ECO:0000256" key="6">
    <source>
        <dbReference type="ARBA" id="ARBA00022989"/>
    </source>
</evidence>
<dbReference type="SUPFAM" id="SSF54523">
    <property type="entry name" value="Pili subunits"/>
    <property type="match status" value="1"/>
</dbReference>
<accession>A0A0R2LZD5</accession>
<dbReference type="NCBIfam" id="TIGR02532">
    <property type="entry name" value="IV_pilin_GFxxxE"/>
    <property type="match status" value="1"/>
</dbReference>
<dbReference type="InterPro" id="IPR045584">
    <property type="entry name" value="Pilin-like"/>
</dbReference>
<evidence type="ECO:0000256" key="11">
    <source>
        <dbReference type="SAM" id="Phobius"/>
    </source>
</evidence>
<feature type="region of interest" description="Disordered" evidence="10">
    <location>
        <begin position="93"/>
        <end position="112"/>
    </location>
</feature>
<evidence type="ECO:0000256" key="4">
    <source>
        <dbReference type="ARBA" id="ARBA00022481"/>
    </source>
</evidence>
<evidence type="ECO:0000313" key="13">
    <source>
        <dbReference type="Proteomes" id="UP000051783"/>
    </source>
</evidence>
<evidence type="ECO:0000256" key="3">
    <source>
        <dbReference type="ARBA" id="ARBA00022475"/>
    </source>
</evidence>
<dbReference type="PANTHER" id="PTHR30093">
    <property type="entry name" value="GENERAL SECRETION PATHWAY PROTEIN G"/>
    <property type="match status" value="1"/>
</dbReference>
<proteinExistence type="inferred from homology"/>
<protein>
    <recommendedName>
        <fullName evidence="14">ComG operon protein 3</fullName>
    </recommendedName>
</protein>
<dbReference type="PIRSF" id="PIRSF029928">
    <property type="entry name" value="Late_competence_ComGC"/>
    <property type="match status" value="1"/>
</dbReference>
<sequence>MKRLKRFLKKTAAPQKGFTLLEMVIVLAIIALLMLIVIPNLNAQRETAAKRSDAALEQVVNNQAEMYANDKGQAIENVTLEDLHNDQYLNDDQFNRAQKMNKEPNHATSVKK</sequence>
<dbReference type="Pfam" id="PF07963">
    <property type="entry name" value="N_methyl"/>
    <property type="match status" value="1"/>
</dbReference>
<evidence type="ECO:0000256" key="1">
    <source>
        <dbReference type="ARBA" id="ARBA00004162"/>
    </source>
</evidence>
<keyword evidence="13" id="KW-1185">Reference proteome</keyword>
<comment type="similarity">
    <text evidence="9">Belongs to the ComGC family.</text>
</comment>